<evidence type="ECO:0000313" key="2">
    <source>
        <dbReference type="Proteomes" id="UP001144396"/>
    </source>
</evidence>
<proteinExistence type="predicted"/>
<name>A0A9W6FP82_9MICO</name>
<dbReference type="RefSeq" id="WP_281883530.1">
    <property type="nucleotide sequence ID" value="NZ_BSDP01000001.1"/>
</dbReference>
<reference evidence="1" key="1">
    <citation type="submission" date="2022-12" db="EMBL/GenBank/DDBJ databases">
        <title>Reference genome sequencing for broad-spectrum identification of bacterial and archaeal isolates by mass spectrometry.</title>
        <authorList>
            <person name="Sekiguchi Y."/>
            <person name="Tourlousse D.M."/>
        </authorList>
    </citation>
    <scope>NUCLEOTIDE SEQUENCE</scope>
    <source>
        <strain evidence="1">14</strain>
    </source>
</reference>
<comment type="caution">
    <text evidence="1">The sequence shown here is derived from an EMBL/GenBank/DDBJ whole genome shotgun (WGS) entry which is preliminary data.</text>
</comment>
<gene>
    <name evidence="1" type="ORF">ARHIZOSPH14_14370</name>
</gene>
<sequence>MVAEVFEIVVRGRVPEALAAELVGFEIRPDAETTVVRGPVADQAKLLGVLGLIRGFDAAIVSVTSRGPAVD</sequence>
<keyword evidence="2" id="KW-1185">Reference proteome</keyword>
<dbReference type="EMBL" id="BSDP01000001">
    <property type="protein sequence ID" value="GLI27195.1"/>
    <property type="molecule type" value="Genomic_DNA"/>
</dbReference>
<dbReference type="Proteomes" id="UP001144396">
    <property type="component" value="Unassembled WGS sequence"/>
</dbReference>
<dbReference type="AlphaFoldDB" id="A0A9W6FP82"/>
<accession>A0A9W6FP82</accession>
<protein>
    <submittedName>
        <fullName evidence="1">Uncharacterized protein</fullName>
    </submittedName>
</protein>
<organism evidence="1 2">
    <name type="scientific">Agromyces rhizosphaerae</name>
    <dbReference type="NCBI Taxonomy" id="88374"/>
    <lineage>
        <taxon>Bacteria</taxon>
        <taxon>Bacillati</taxon>
        <taxon>Actinomycetota</taxon>
        <taxon>Actinomycetes</taxon>
        <taxon>Micrococcales</taxon>
        <taxon>Microbacteriaceae</taxon>
        <taxon>Agromyces</taxon>
    </lineage>
</organism>
<evidence type="ECO:0000313" key="1">
    <source>
        <dbReference type="EMBL" id="GLI27195.1"/>
    </source>
</evidence>